<dbReference type="RefSeq" id="WP_144072797.1">
    <property type="nucleotide sequence ID" value="NZ_CP076128.1"/>
</dbReference>
<dbReference type="GO" id="GO:0016746">
    <property type="term" value="F:acyltransferase activity"/>
    <property type="evidence" value="ECO:0007669"/>
    <property type="project" value="UniProtKB-KW"/>
</dbReference>
<sequence>MNFIQTENINLISQYRSELYNQFTGTLDGMWQDLYIASATPFLIEIDSNTVGYCCIDDNKSLLQLFLKDEAKYLMEAVISTLITKELITFASLSSIDPISFNTALSLSKSNKINTFCFQYAGSPLIKNSAFEITNATVKDADTMRAFLKNNAGFDDTFGYTDNLINRKELYIAKEGDNIIASGECRISDTQKDVADLGVIVNTEYRKKGLGAKMLNALAQKAVELNKQPVCSTTYDNIASKKAIEKAGFYNSFIIFDMSFIS</sequence>
<dbReference type="InterPro" id="IPR040579">
    <property type="entry name" value="Acetyltransf_19"/>
</dbReference>
<dbReference type="Proteomes" id="UP000682802">
    <property type="component" value="Chromosome 1"/>
</dbReference>
<gene>
    <name evidence="2" type="ORF">KM029_08085</name>
</gene>
<evidence type="ECO:0000313" key="3">
    <source>
        <dbReference type="Proteomes" id="UP000682802"/>
    </source>
</evidence>
<dbReference type="SUPFAM" id="SSF55729">
    <property type="entry name" value="Acyl-CoA N-acyltransferases (Nat)"/>
    <property type="match status" value="1"/>
</dbReference>
<feature type="domain" description="N-acetyltransferase" evidence="1">
    <location>
        <begin position="131"/>
        <end position="262"/>
    </location>
</feature>
<dbReference type="Pfam" id="PF18015">
    <property type="entry name" value="Acetyltransf_19"/>
    <property type="match status" value="1"/>
</dbReference>
<dbReference type="Gene3D" id="3.40.630.80">
    <property type="match status" value="1"/>
</dbReference>
<dbReference type="EMBL" id="CP076128">
    <property type="protein sequence ID" value="QWG08889.1"/>
    <property type="molecule type" value="Genomic_DNA"/>
</dbReference>
<dbReference type="InterPro" id="IPR000182">
    <property type="entry name" value="GNAT_dom"/>
</dbReference>
<dbReference type="EC" id="2.3.1.-" evidence="2"/>
<dbReference type="CDD" id="cd04301">
    <property type="entry name" value="NAT_SF"/>
    <property type="match status" value="1"/>
</dbReference>
<keyword evidence="2" id="KW-0808">Transferase</keyword>
<organism evidence="2 3">
    <name type="scientific">Flammeovirga kamogawensis</name>
    <dbReference type="NCBI Taxonomy" id="373891"/>
    <lineage>
        <taxon>Bacteria</taxon>
        <taxon>Pseudomonadati</taxon>
        <taxon>Bacteroidota</taxon>
        <taxon>Cytophagia</taxon>
        <taxon>Cytophagales</taxon>
        <taxon>Flammeovirgaceae</taxon>
        <taxon>Flammeovirga</taxon>
    </lineage>
</organism>
<name>A0ABX8GZ49_9BACT</name>
<dbReference type="InterPro" id="IPR016181">
    <property type="entry name" value="Acyl_CoA_acyltransferase"/>
</dbReference>
<evidence type="ECO:0000313" key="2">
    <source>
        <dbReference type="EMBL" id="QWG08889.1"/>
    </source>
</evidence>
<reference evidence="2 3" key="1">
    <citation type="submission" date="2021-05" db="EMBL/GenBank/DDBJ databases">
        <title>Comparative genomic studies on the polysaccharide-degrading batcterial strains of the Flammeovirga genus.</title>
        <authorList>
            <person name="Zewei F."/>
            <person name="Zheng Z."/>
            <person name="Yu L."/>
            <person name="Ruyue G."/>
            <person name="Yanhong M."/>
            <person name="Yuanyuan C."/>
            <person name="Jingyan G."/>
            <person name="Wenjun H."/>
        </authorList>
    </citation>
    <scope>NUCLEOTIDE SEQUENCE [LARGE SCALE GENOMIC DNA]</scope>
    <source>
        <strain evidence="2 3">YS10</strain>
    </source>
</reference>
<evidence type="ECO:0000259" key="1">
    <source>
        <dbReference type="PROSITE" id="PS51186"/>
    </source>
</evidence>
<keyword evidence="3" id="KW-1185">Reference proteome</keyword>
<accession>A0ABX8GZ49</accession>
<keyword evidence="2" id="KW-0012">Acyltransferase</keyword>
<dbReference type="Pfam" id="PF00583">
    <property type="entry name" value="Acetyltransf_1"/>
    <property type="match status" value="1"/>
</dbReference>
<proteinExistence type="predicted"/>
<protein>
    <submittedName>
        <fullName evidence="2">GNAT family N-acetyltransferase</fullName>
        <ecNumber evidence="2">2.3.1.-</ecNumber>
    </submittedName>
</protein>
<dbReference type="PROSITE" id="PS51186">
    <property type="entry name" value="GNAT"/>
    <property type="match status" value="1"/>
</dbReference>
<dbReference type="Gene3D" id="3.40.630.30">
    <property type="match status" value="1"/>
</dbReference>